<dbReference type="InterPro" id="IPR017871">
    <property type="entry name" value="ABC_transporter-like_CS"/>
</dbReference>
<keyword evidence="6" id="KW-0547">Nucleotide-binding</keyword>
<dbReference type="InterPro" id="IPR051309">
    <property type="entry name" value="ABCF_ATPase"/>
</dbReference>
<dbReference type="InterPro" id="IPR003593">
    <property type="entry name" value="AAA+_ATPase"/>
</dbReference>
<organism evidence="14 15">
    <name type="scientific">Pontibacter arcticus</name>
    <dbReference type="NCBI Taxonomy" id="2080288"/>
    <lineage>
        <taxon>Bacteria</taxon>
        <taxon>Pseudomonadati</taxon>
        <taxon>Bacteroidota</taxon>
        <taxon>Cytophagia</taxon>
        <taxon>Cytophagales</taxon>
        <taxon>Hymenobacteraceae</taxon>
        <taxon>Pontibacter</taxon>
    </lineage>
</organism>
<keyword evidence="5" id="KW-0677">Repeat</keyword>
<keyword evidence="9" id="KW-0810">Translation regulation</keyword>
<feature type="domain" description="ABC transporter" evidence="13">
    <location>
        <begin position="4"/>
        <end position="249"/>
    </location>
</feature>
<dbReference type="OrthoDB" id="1521973at2"/>
<evidence type="ECO:0000256" key="4">
    <source>
        <dbReference type="ARBA" id="ARBA00022730"/>
    </source>
</evidence>
<dbReference type="FunFam" id="3.40.50.300:FF:000011">
    <property type="entry name" value="Putative ABC transporter ATP-binding component"/>
    <property type="match status" value="1"/>
</dbReference>
<keyword evidence="10" id="KW-0694">RNA-binding</keyword>
<dbReference type="InterPro" id="IPR027417">
    <property type="entry name" value="P-loop_NTPase"/>
</dbReference>
<protein>
    <submittedName>
        <fullName evidence="14">ABC transporter ATP-binding protein</fullName>
    </submittedName>
</protein>
<keyword evidence="3" id="KW-0820">tRNA-binding</keyword>
<dbReference type="Pfam" id="PF16326">
    <property type="entry name" value="ABC_tran_CTD"/>
    <property type="match status" value="1"/>
</dbReference>
<dbReference type="InterPro" id="IPR003439">
    <property type="entry name" value="ABC_transporter-like_ATP-bd"/>
</dbReference>
<dbReference type="FunFam" id="3.40.50.300:FF:000183">
    <property type="entry name" value="ABC transporter ATP-binding protein yjjK"/>
    <property type="match status" value="1"/>
</dbReference>
<dbReference type="Gene3D" id="3.40.50.300">
    <property type="entry name" value="P-loop containing nucleotide triphosphate hydrolases"/>
    <property type="match status" value="2"/>
</dbReference>
<reference evidence="14 15" key="2">
    <citation type="submission" date="2018-07" db="EMBL/GenBank/DDBJ databases">
        <title>Pontibacter sp. 2b14 genomic sequence and assembly.</title>
        <authorList>
            <person name="Du Z.-J."/>
        </authorList>
    </citation>
    <scope>NUCLEOTIDE SEQUENCE [LARGE SCALE GENOMIC DNA]</scope>
    <source>
        <strain evidence="14 15">2b14</strain>
    </source>
</reference>
<dbReference type="RefSeq" id="WP_112306292.1">
    <property type="nucleotide sequence ID" value="NZ_QMDV01000004.1"/>
</dbReference>
<evidence type="ECO:0000256" key="1">
    <source>
        <dbReference type="ARBA" id="ARBA00005868"/>
    </source>
</evidence>
<evidence type="ECO:0000256" key="6">
    <source>
        <dbReference type="ARBA" id="ARBA00022741"/>
    </source>
</evidence>
<name>A0A364RBD1_9BACT</name>
<keyword evidence="15" id="KW-1185">Reference proteome</keyword>
<keyword evidence="7" id="KW-0378">Hydrolase</keyword>
<dbReference type="PROSITE" id="PS50893">
    <property type="entry name" value="ABC_TRANSPORTER_2"/>
    <property type="match status" value="2"/>
</dbReference>
<dbReference type="GO" id="GO:0000049">
    <property type="term" value="F:tRNA binding"/>
    <property type="evidence" value="ECO:0007669"/>
    <property type="project" value="UniProtKB-KW"/>
</dbReference>
<keyword evidence="12" id="KW-0175">Coiled coil</keyword>
<dbReference type="Pfam" id="PF00005">
    <property type="entry name" value="ABC_tran"/>
    <property type="match status" value="2"/>
</dbReference>
<dbReference type="SUPFAM" id="SSF52540">
    <property type="entry name" value="P-loop containing nucleoside triphosphate hydrolases"/>
    <property type="match status" value="2"/>
</dbReference>
<evidence type="ECO:0000259" key="13">
    <source>
        <dbReference type="PROSITE" id="PS50893"/>
    </source>
</evidence>
<keyword evidence="11" id="KW-0648">Protein biosynthesis</keyword>
<evidence type="ECO:0000256" key="7">
    <source>
        <dbReference type="ARBA" id="ARBA00022801"/>
    </source>
</evidence>
<dbReference type="GO" id="GO:0016887">
    <property type="term" value="F:ATP hydrolysis activity"/>
    <property type="evidence" value="ECO:0007669"/>
    <property type="project" value="InterPro"/>
</dbReference>
<evidence type="ECO:0000256" key="8">
    <source>
        <dbReference type="ARBA" id="ARBA00022840"/>
    </source>
</evidence>
<dbReference type="InterPro" id="IPR037118">
    <property type="entry name" value="Val-tRNA_synth_C_sf"/>
</dbReference>
<dbReference type="PANTHER" id="PTHR42855">
    <property type="entry name" value="ABC TRANSPORTER ATP-BINDING SUBUNIT"/>
    <property type="match status" value="1"/>
</dbReference>
<sequence length="624" mass="71380">MNYLSAENIAKNFADRWLFRNLNFGISQGQRIALVGVNGSGKTTLLNVLAGKLPPDTGSVSVRKEISIGFLGQNPEFNEEFTVHQTIFSGQNEAIQVIEQYELAIEDPNTSSEKMQHLMERMDELQAWDFEVKVKQVLSKLGINNLDKQIKHLSGGQRKRVAMARVLIDEPDMLILDEPTNHLDLDTIEWLENLLSTQNTTLLMVTHDRYFLDKVANEVAELDGGEIYTYKGNYSYFIEKKAEREAASSAETEKARNLMRKELDWIRRQPKARGTKAKYRVDAFEELKEKAAKKITGPQLELSVKTTRQGGKIIEVEHLKKSYADKKIVDDFTYVFKKKDRIGIVGPNGAGKSTLLNMLTGKITPDSGTIDAGQTTVFGYYTQDELTFRDDQRVIDIAKDIAEVVEMANGEVITASQFLQHFQFAPAQQYTFVSKLSGGEKRRLQLLRVLIKNPNFLILDEPTNDLDIITLNILEDFLLNFGGCLLIVSHDRYFMDRLVEHLFVFEGDGQIRNFPGNYTDYREWLKEQEKVEQEKPKPVAVVEKKPEPVTTAKRKPTHNEKKEYEQLEKDMAKLEARKTEVTELLNAGTTTDHNQLRAWASEIESINNDLEEKEMRWLELAELM</sequence>
<dbReference type="CDD" id="cd03221">
    <property type="entry name" value="ABCF_EF-3"/>
    <property type="match status" value="2"/>
</dbReference>
<dbReference type="PROSITE" id="PS00211">
    <property type="entry name" value="ABC_TRANSPORTER_1"/>
    <property type="match status" value="2"/>
</dbReference>
<dbReference type="Gene3D" id="1.10.287.380">
    <property type="entry name" value="Valyl-tRNA synthetase, C-terminal domain"/>
    <property type="match status" value="1"/>
</dbReference>
<evidence type="ECO:0000256" key="9">
    <source>
        <dbReference type="ARBA" id="ARBA00022845"/>
    </source>
</evidence>
<dbReference type="GO" id="GO:0006417">
    <property type="term" value="P:regulation of translation"/>
    <property type="evidence" value="ECO:0007669"/>
    <property type="project" value="UniProtKB-KW"/>
</dbReference>
<evidence type="ECO:0000313" key="15">
    <source>
        <dbReference type="Proteomes" id="UP000251692"/>
    </source>
</evidence>
<evidence type="ECO:0000256" key="12">
    <source>
        <dbReference type="SAM" id="Coils"/>
    </source>
</evidence>
<evidence type="ECO:0000256" key="11">
    <source>
        <dbReference type="ARBA" id="ARBA00022917"/>
    </source>
</evidence>
<keyword evidence="8 14" id="KW-0067">ATP-binding</keyword>
<dbReference type="EMBL" id="QMDV01000004">
    <property type="protein sequence ID" value="RAU81612.1"/>
    <property type="molecule type" value="Genomic_DNA"/>
</dbReference>
<dbReference type="InterPro" id="IPR032524">
    <property type="entry name" value="ABC_tran_C"/>
</dbReference>
<dbReference type="GO" id="GO:0006412">
    <property type="term" value="P:translation"/>
    <property type="evidence" value="ECO:0007669"/>
    <property type="project" value="UniProtKB-KW"/>
</dbReference>
<evidence type="ECO:0000256" key="5">
    <source>
        <dbReference type="ARBA" id="ARBA00022737"/>
    </source>
</evidence>
<dbReference type="Proteomes" id="UP000251692">
    <property type="component" value="Unassembled WGS sequence"/>
</dbReference>
<dbReference type="PANTHER" id="PTHR42855:SF1">
    <property type="entry name" value="ABC TRANSPORTER DOMAIN-CONTAINING PROTEIN"/>
    <property type="match status" value="1"/>
</dbReference>
<feature type="coiled-coil region" evidence="12">
    <location>
        <begin position="557"/>
        <end position="616"/>
    </location>
</feature>
<dbReference type="AlphaFoldDB" id="A0A364RBD1"/>
<accession>A0A364RBD1</accession>
<keyword evidence="4" id="KW-0699">rRNA-binding</keyword>
<evidence type="ECO:0000256" key="3">
    <source>
        <dbReference type="ARBA" id="ARBA00022555"/>
    </source>
</evidence>
<reference evidence="14 15" key="1">
    <citation type="submission" date="2018-06" db="EMBL/GenBank/DDBJ databases">
        <authorList>
            <person name="Liu Z.-W."/>
        </authorList>
    </citation>
    <scope>NUCLEOTIDE SEQUENCE [LARGE SCALE GENOMIC DNA]</scope>
    <source>
        <strain evidence="14 15">2b14</strain>
    </source>
</reference>
<evidence type="ECO:0000256" key="10">
    <source>
        <dbReference type="ARBA" id="ARBA00022884"/>
    </source>
</evidence>
<dbReference type="Pfam" id="PF12848">
    <property type="entry name" value="ABC_tran_Xtn"/>
    <property type="match status" value="1"/>
</dbReference>
<dbReference type="GO" id="GO:0003677">
    <property type="term" value="F:DNA binding"/>
    <property type="evidence" value="ECO:0007669"/>
    <property type="project" value="InterPro"/>
</dbReference>
<dbReference type="SMART" id="SM00382">
    <property type="entry name" value="AAA"/>
    <property type="match status" value="2"/>
</dbReference>
<dbReference type="InterPro" id="IPR032781">
    <property type="entry name" value="ABC_tran_Xtn"/>
</dbReference>
<keyword evidence="2" id="KW-0963">Cytoplasm</keyword>
<evidence type="ECO:0000313" key="14">
    <source>
        <dbReference type="EMBL" id="RAU81612.1"/>
    </source>
</evidence>
<comment type="similarity">
    <text evidence="1">Belongs to the ABC transporter superfamily. ABCF family. Translational throttle EttA subfamily.</text>
</comment>
<feature type="domain" description="ABC transporter" evidence="13">
    <location>
        <begin position="314"/>
        <end position="533"/>
    </location>
</feature>
<gene>
    <name evidence="14" type="ORF">DP923_12890</name>
</gene>
<comment type="caution">
    <text evidence="14">The sequence shown here is derived from an EMBL/GenBank/DDBJ whole genome shotgun (WGS) entry which is preliminary data.</text>
</comment>
<evidence type="ECO:0000256" key="2">
    <source>
        <dbReference type="ARBA" id="ARBA00022490"/>
    </source>
</evidence>
<dbReference type="GO" id="GO:0005524">
    <property type="term" value="F:ATP binding"/>
    <property type="evidence" value="ECO:0007669"/>
    <property type="project" value="UniProtKB-KW"/>
</dbReference>
<proteinExistence type="inferred from homology"/>
<dbReference type="GO" id="GO:0019843">
    <property type="term" value="F:rRNA binding"/>
    <property type="evidence" value="ECO:0007669"/>
    <property type="project" value="UniProtKB-KW"/>
</dbReference>